<dbReference type="InterPro" id="IPR029149">
    <property type="entry name" value="Creatin/AminoP/Spt16_N"/>
</dbReference>
<comment type="caution">
    <text evidence="2">The sequence shown here is derived from an EMBL/GenBank/DDBJ whole genome shotgun (WGS) entry which is preliminary data.</text>
</comment>
<dbReference type="InterPro" id="IPR036005">
    <property type="entry name" value="Creatinase/aminopeptidase-like"/>
</dbReference>
<dbReference type="RefSeq" id="WP_311796282.1">
    <property type="nucleotide sequence ID" value="NZ_JARQAI010000001.1"/>
</dbReference>
<dbReference type="Gene3D" id="3.90.230.10">
    <property type="entry name" value="Creatinase/methionine aminopeptidase superfamily"/>
    <property type="match status" value="1"/>
</dbReference>
<protein>
    <submittedName>
        <fullName evidence="2">M24 family metallopeptidase</fullName>
    </submittedName>
</protein>
<reference evidence="2" key="1">
    <citation type="submission" date="2023-03" db="EMBL/GenBank/DDBJ databases">
        <authorList>
            <person name="Shen W."/>
            <person name="Cai J."/>
        </authorList>
    </citation>
    <scope>NUCLEOTIDE SEQUENCE</scope>
    <source>
        <strain evidence="2">P69-2</strain>
    </source>
</reference>
<evidence type="ECO:0000313" key="2">
    <source>
        <dbReference type="EMBL" id="MDT2735558.1"/>
    </source>
</evidence>
<evidence type="ECO:0000259" key="1">
    <source>
        <dbReference type="Pfam" id="PF01321"/>
    </source>
</evidence>
<feature type="domain" description="Creatinase N-terminal" evidence="1">
    <location>
        <begin position="30"/>
        <end position="180"/>
    </location>
</feature>
<dbReference type="Pfam" id="PF01321">
    <property type="entry name" value="Creatinase_N"/>
    <property type="match status" value="1"/>
</dbReference>
<dbReference type="SUPFAM" id="SSF55920">
    <property type="entry name" value="Creatinase/aminopeptidase"/>
    <property type="match status" value="1"/>
</dbReference>
<evidence type="ECO:0000313" key="3">
    <source>
        <dbReference type="Proteomes" id="UP001180842"/>
    </source>
</evidence>
<gene>
    <name evidence="2" type="ORF">P7H00_00235</name>
</gene>
<proteinExistence type="predicted"/>
<dbReference type="AlphaFoldDB" id="A0AAE4L1E2"/>
<organism evidence="2 3">
    <name type="scientific">Enterococcus pseudoavium</name>
    <dbReference type="NCBI Taxonomy" id="44007"/>
    <lineage>
        <taxon>Bacteria</taxon>
        <taxon>Bacillati</taxon>
        <taxon>Bacillota</taxon>
        <taxon>Bacilli</taxon>
        <taxon>Lactobacillales</taxon>
        <taxon>Enterococcaceae</taxon>
        <taxon>Enterococcus</taxon>
    </lineage>
</organism>
<dbReference type="InterPro" id="IPR000587">
    <property type="entry name" value="Creatinase_N"/>
</dbReference>
<name>A0AAE4L1E2_9ENTE</name>
<dbReference type="SUPFAM" id="SSF53092">
    <property type="entry name" value="Creatinase/prolidase N-terminal domain"/>
    <property type="match status" value="1"/>
</dbReference>
<sequence>MIKLDKITAPKLDQTLRPIQLTDETLSERKAGLVAKMQEENYDTVIIYADLEHGGNFEYFTGFVPRFEEALLIVHQTGEAFLVLGNENLNKAAHARIKATAVHLPHFSLPNQPMAATMSVPEILAQTKLATAKTIGLIGWKYFTSQSEDNTGLFDLPYFLVASLKQAAPAAEFKNATGVLIGEQGLRRTNNANEIAHYEFGAMLAGNGILQAMDQLAVGKSEMEIGAWLNDLGQTPSVVTIMATGERFEKANLYPSAKKIQLGDRISMTSGYKGGLQSRGGYAVNTAAELPEAEKDYLDRVAMPYFNAVKTWLETITIGMTGEALYQTIETVLPKATYGWHLNPGHLCADEEWLASPIYPTSKERIQSGMLFQFDIIPSVAGYAGASCEGGVVLADQALQATMKGEYPDMWARMQARRNYLIEEIGIQLSEEVLPMSNATAYYRPFFLNKTAALTAK</sequence>
<dbReference type="Proteomes" id="UP001180842">
    <property type="component" value="Unassembled WGS sequence"/>
</dbReference>
<dbReference type="Gene3D" id="3.40.350.10">
    <property type="entry name" value="Creatinase/prolidase N-terminal domain"/>
    <property type="match status" value="1"/>
</dbReference>
<accession>A0AAE4L1E2</accession>
<dbReference type="EMBL" id="JARQAI010000001">
    <property type="protein sequence ID" value="MDT2735558.1"/>
    <property type="molecule type" value="Genomic_DNA"/>
</dbReference>
<dbReference type="CDD" id="cd01066">
    <property type="entry name" value="APP_MetAP"/>
    <property type="match status" value="1"/>
</dbReference>